<name>A0ABD0L7L7_9CAEN</name>
<evidence type="ECO:0000313" key="1">
    <source>
        <dbReference type="EMBL" id="KAK7495599.1"/>
    </source>
</evidence>
<sequence length="104" mass="11488">MDEVRRYTCWGGGGGVVEVVLQHDKRPQETEKLAEHYRTTKKTGECQALPRSTLQQQRRLTVHALPQNVDGWLTGGGGRGWVNTGRCLVMADSDTLGDHGRNGT</sequence>
<dbReference type="EMBL" id="JACVVK020000073">
    <property type="protein sequence ID" value="KAK7495599.1"/>
    <property type="molecule type" value="Genomic_DNA"/>
</dbReference>
<evidence type="ECO:0000313" key="2">
    <source>
        <dbReference type="Proteomes" id="UP001519460"/>
    </source>
</evidence>
<dbReference type="AlphaFoldDB" id="A0ABD0L7L7"/>
<accession>A0ABD0L7L7</accession>
<dbReference type="Proteomes" id="UP001519460">
    <property type="component" value="Unassembled WGS sequence"/>
</dbReference>
<proteinExistence type="predicted"/>
<organism evidence="1 2">
    <name type="scientific">Batillaria attramentaria</name>
    <dbReference type="NCBI Taxonomy" id="370345"/>
    <lineage>
        <taxon>Eukaryota</taxon>
        <taxon>Metazoa</taxon>
        <taxon>Spiralia</taxon>
        <taxon>Lophotrochozoa</taxon>
        <taxon>Mollusca</taxon>
        <taxon>Gastropoda</taxon>
        <taxon>Caenogastropoda</taxon>
        <taxon>Sorbeoconcha</taxon>
        <taxon>Cerithioidea</taxon>
        <taxon>Batillariidae</taxon>
        <taxon>Batillaria</taxon>
    </lineage>
</organism>
<keyword evidence="2" id="KW-1185">Reference proteome</keyword>
<comment type="caution">
    <text evidence="1">The sequence shown here is derived from an EMBL/GenBank/DDBJ whole genome shotgun (WGS) entry which is preliminary data.</text>
</comment>
<protein>
    <submittedName>
        <fullName evidence="1">Uncharacterized protein</fullName>
    </submittedName>
</protein>
<reference evidence="1 2" key="1">
    <citation type="journal article" date="2023" name="Sci. Data">
        <title>Genome assembly of the Korean intertidal mud-creeper Batillaria attramentaria.</title>
        <authorList>
            <person name="Patra A.K."/>
            <person name="Ho P.T."/>
            <person name="Jun S."/>
            <person name="Lee S.J."/>
            <person name="Kim Y."/>
            <person name="Won Y.J."/>
        </authorList>
    </citation>
    <scope>NUCLEOTIDE SEQUENCE [LARGE SCALE GENOMIC DNA]</scope>
    <source>
        <strain evidence="1">Wonlab-2016</strain>
    </source>
</reference>
<gene>
    <name evidence="1" type="ORF">BaRGS_00013046</name>
</gene>